<dbReference type="Proteomes" id="UP000008037">
    <property type="component" value="Chromosome"/>
</dbReference>
<accession>K0INK8</accession>
<dbReference type="InParanoid" id="K0INK8"/>
<organism evidence="2 3">
    <name type="scientific">Nitrososphaera gargensis (strain Ga9.2)</name>
    <dbReference type="NCBI Taxonomy" id="1237085"/>
    <lineage>
        <taxon>Archaea</taxon>
        <taxon>Nitrososphaerota</taxon>
        <taxon>Nitrososphaeria</taxon>
        <taxon>Nitrososphaerales</taxon>
        <taxon>Nitrososphaeraceae</taxon>
        <taxon>Nitrososphaera</taxon>
    </lineage>
</organism>
<gene>
    <name evidence="2" type="ordered locus">Ngar_c26270</name>
</gene>
<evidence type="ECO:0000256" key="1">
    <source>
        <dbReference type="SAM" id="Phobius"/>
    </source>
</evidence>
<feature type="transmembrane region" description="Helical" evidence="1">
    <location>
        <begin position="20"/>
        <end position="40"/>
    </location>
</feature>
<name>K0INK8_NITGG</name>
<evidence type="ECO:0000313" key="2">
    <source>
        <dbReference type="EMBL" id="AFU59549.1"/>
    </source>
</evidence>
<dbReference type="EMBL" id="CP002408">
    <property type="protein sequence ID" value="AFU59549.1"/>
    <property type="molecule type" value="Genomic_DNA"/>
</dbReference>
<proteinExistence type="predicted"/>
<protein>
    <submittedName>
        <fullName evidence="2">Uncharacterized protein</fullName>
    </submittedName>
</protein>
<keyword evidence="1" id="KW-0812">Transmembrane</keyword>
<keyword evidence="1" id="KW-0472">Membrane</keyword>
<sequence>MCGKNLFLLENLWFQMQLKSWMAIAGLVAVGSVLTGLLYFQPQLFDNIIAAKEPFIAITIEGLKDTYKVGEPIDFIVRIEGHGCDRASFNRDL</sequence>
<evidence type="ECO:0000313" key="3">
    <source>
        <dbReference type="Proteomes" id="UP000008037"/>
    </source>
</evidence>
<keyword evidence="1" id="KW-1133">Transmembrane helix</keyword>
<keyword evidence="3" id="KW-1185">Reference proteome</keyword>
<dbReference type="BioCyc" id="CNIT1237085:G1324-2627-MONOMER"/>
<dbReference type="HOGENOM" id="CLU_2392989_0_0_2"/>
<dbReference type="KEGG" id="nga:Ngar_c26270"/>
<reference evidence="2 3" key="1">
    <citation type="journal article" date="2012" name="Environ. Microbiol.">
        <title>The genome of the ammonia-oxidizing Candidatus Nitrososphaera gargensis: insights into metabolic versatility and environmental adaptations.</title>
        <authorList>
            <person name="Spang A."/>
            <person name="Poehlein A."/>
            <person name="Offre P."/>
            <person name="Zumbragel S."/>
            <person name="Haider S."/>
            <person name="Rychlik N."/>
            <person name="Nowka B."/>
            <person name="Schmeisser C."/>
            <person name="Lebedeva E.V."/>
            <person name="Rattei T."/>
            <person name="Bohm C."/>
            <person name="Schmid M."/>
            <person name="Galushko A."/>
            <person name="Hatzenpichler R."/>
            <person name="Weinmaier T."/>
            <person name="Daniel R."/>
            <person name="Schleper C."/>
            <person name="Spieck E."/>
            <person name="Streit W."/>
            <person name="Wagner M."/>
        </authorList>
    </citation>
    <scope>NUCLEOTIDE SEQUENCE [LARGE SCALE GENOMIC DNA]</scope>
    <source>
        <strain evidence="3">Ga9.2</strain>
    </source>
</reference>
<dbReference type="AlphaFoldDB" id="K0INK8"/>